<name>A0A5E4Z369_9BURK</name>
<dbReference type="Proteomes" id="UP000406256">
    <property type="component" value="Unassembled WGS sequence"/>
</dbReference>
<feature type="compositionally biased region" description="Polar residues" evidence="1">
    <location>
        <begin position="1"/>
        <end position="16"/>
    </location>
</feature>
<feature type="region of interest" description="Disordered" evidence="1">
    <location>
        <begin position="1"/>
        <end position="20"/>
    </location>
</feature>
<evidence type="ECO:0000313" key="3">
    <source>
        <dbReference type="Proteomes" id="UP000406256"/>
    </source>
</evidence>
<proteinExistence type="predicted"/>
<accession>A0A5E4Z369</accession>
<evidence type="ECO:0008006" key="4">
    <source>
        <dbReference type="Google" id="ProtNLM"/>
    </source>
</evidence>
<gene>
    <name evidence="2" type="ORF">PAN31108_04941</name>
</gene>
<organism evidence="2 3">
    <name type="scientific">Pandoraea anhela</name>
    <dbReference type="NCBI Taxonomy" id="2508295"/>
    <lineage>
        <taxon>Bacteria</taxon>
        <taxon>Pseudomonadati</taxon>
        <taxon>Pseudomonadota</taxon>
        <taxon>Betaproteobacteria</taxon>
        <taxon>Burkholderiales</taxon>
        <taxon>Burkholderiaceae</taxon>
        <taxon>Pandoraea</taxon>
    </lineage>
</organism>
<sequence length="219" mass="24429">MTRSTSLGTDRPSSNGAADVQPRHVFAVHVARPDPIQVSEMDSNAMSEYPTPMTPADCDLRNFREMPIDVPRLLRSDLAHDESPEACWSAVLLWCVAWHEVPAGSLPDNDEWLAKRTGYWHKGKLDETWNSVRDGALHGWVKCSDGRLYHPVVAEKVICSTCGWNAVPCRSRRRCEKPSAFSVSVTTCRNDRCRATSALRSRSATSRHRLWAIGSALVA</sequence>
<dbReference type="AlphaFoldDB" id="A0A5E4Z369"/>
<protein>
    <recommendedName>
        <fullName evidence="4">DUF1376 domain-containing protein</fullName>
    </recommendedName>
</protein>
<dbReference type="EMBL" id="CABPSB010000030">
    <property type="protein sequence ID" value="VVE54583.1"/>
    <property type="molecule type" value="Genomic_DNA"/>
</dbReference>
<evidence type="ECO:0000313" key="2">
    <source>
        <dbReference type="EMBL" id="VVE54583.1"/>
    </source>
</evidence>
<evidence type="ECO:0000256" key="1">
    <source>
        <dbReference type="SAM" id="MobiDB-lite"/>
    </source>
</evidence>
<reference evidence="2 3" key="1">
    <citation type="submission" date="2019-08" db="EMBL/GenBank/DDBJ databases">
        <authorList>
            <person name="Peeters C."/>
        </authorList>
    </citation>
    <scope>NUCLEOTIDE SEQUENCE [LARGE SCALE GENOMIC DNA]</scope>
    <source>
        <strain evidence="2 3">LMG 31108</strain>
    </source>
</reference>
<keyword evidence="3" id="KW-1185">Reference proteome</keyword>